<sequence>MGMDVVVVEETATGQETARVLLAGVPRPVTVRELIRFRVREEVVRRGGLGAGVRWEVAAEEALGAFRRNGFFVFVGGRQVEELDLELELGAGERVTFVRLVPLVGG</sequence>
<protein>
    <recommendedName>
        <fullName evidence="3">MoaD/ThiS family protein</fullName>
    </recommendedName>
</protein>
<dbReference type="Proteomes" id="UP001519363">
    <property type="component" value="Unassembled WGS sequence"/>
</dbReference>
<comment type="caution">
    <text evidence="1">The sequence shown here is derived from an EMBL/GenBank/DDBJ whole genome shotgun (WGS) entry which is preliminary data.</text>
</comment>
<evidence type="ECO:0000313" key="1">
    <source>
        <dbReference type="EMBL" id="MBP2478643.1"/>
    </source>
</evidence>
<name>A0ABS5APZ4_9PSEU</name>
<organism evidence="1 2">
    <name type="scientific">Crossiella equi</name>
    <dbReference type="NCBI Taxonomy" id="130796"/>
    <lineage>
        <taxon>Bacteria</taxon>
        <taxon>Bacillati</taxon>
        <taxon>Actinomycetota</taxon>
        <taxon>Actinomycetes</taxon>
        <taxon>Pseudonocardiales</taxon>
        <taxon>Pseudonocardiaceae</taxon>
        <taxon>Crossiella</taxon>
    </lineage>
</organism>
<keyword evidence="2" id="KW-1185">Reference proteome</keyword>
<reference evidence="1 2" key="1">
    <citation type="submission" date="2021-03" db="EMBL/GenBank/DDBJ databases">
        <title>Sequencing the genomes of 1000 actinobacteria strains.</title>
        <authorList>
            <person name="Klenk H.-P."/>
        </authorList>
    </citation>
    <scope>NUCLEOTIDE SEQUENCE [LARGE SCALE GENOMIC DNA]</scope>
    <source>
        <strain evidence="1 2">DSM 44580</strain>
    </source>
</reference>
<evidence type="ECO:0000313" key="2">
    <source>
        <dbReference type="Proteomes" id="UP001519363"/>
    </source>
</evidence>
<evidence type="ECO:0008006" key="3">
    <source>
        <dbReference type="Google" id="ProtNLM"/>
    </source>
</evidence>
<dbReference type="RefSeq" id="WP_209707626.1">
    <property type="nucleotide sequence ID" value="NZ_JAGIOO010000001.1"/>
</dbReference>
<dbReference type="EMBL" id="JAGIOO010000001">
    <property type="protein sequence ID" value="MBP2478643.1"/>
    <property type="molecule type" value="Genomic_DNA"/>
</dbReference>
<gene>
    <name evidence="1" type="ORF">JOF53_007515</name>
</gene>
<accession>A0ABS5APZ4</accession>
<proteinExistence type="predicted"/>